<dbReference type="InterPro" id="IPR035439">
    <property type="entry name" value="UPF0145_dom_sf"/>
</dbReference>
<dbReference type="SUPFAM" id="SSF117782">
    <property type="entry name" value="YbjQ-like"/>
    <property type="match status" value="1"/>
</dbReference>
<accession>A0ABR1WHA2</accession>
<dbReference type="Pfam" id="PF01906">
    <property type="entry name" value="YbjQ_1"/>
    <property type="match status" value="1"/>
</dbReference>
<dbReference type="EMBL" id="JAQQWM010000001">
    <property type="protein sequence ID" value="KAK8082842.1"/>
    <property type="molecule type" value="Genomic_DNA"/>
</dbReference>
<feature type="region of interest" description="Disordered" evidence="1">
    <location>
        <begin position="1"/>
        <end position="27"/>
    </location>
</feature>
<evidence type="ECO:0000313" key="2">
    <source>
        <dbReference type="EMBL" id="KAK8082842.1"/>
    </source>
</evidence>
<evidence type="ECO:0000256" key="1">
    <source>
        <dbReference type="SAM" id="MobiDB-lite"/>
    </source>
</evidence>
<gene>
    <name evidence="2" type="ORF">PG996_001623</name>
</gene>
<dbReference type="Gene3D" id="3.30.110.70">
    <property type="entry name" value="Hypothetical protein apc22750. Chain B"/>
    <property type="match status" value="1"/>
</dbReference>
<organism evidence="2 3">
    <name type="scientific">Apiospora saccharicola</name>
    <dbReference type="NCBI Taxonomy" id="335842"/>
    <lineage>
        <taxon>Eukaryota</taxon>
        <taxon>Fungi</taxon>
        <taxon>Dikarya</taxon>
        <taxon>Ascomycota</taxon>
        <taxon>Pezizomycotina</taxon>
        <taxon>Sordariomycetes</taxon>
        <taxon>Xylariomycetidae</taxon>
        <taxon>Amphisphaeriales</taxon>
        <taxon>Apiosporaceae</taxon>
        <taxon>Apiospora</taxon>
    </lineage>
</organism>
<protein>
    <submittedName>
        <fullName evidence="2">Uncharacterized protein</fullName>
    </submittedName>
</protein>
<dbReference type="Proteomes" id="UP001446871">
    <property type="component" value="Unassembled WGS sequence"/>
</dbReference>
<reference evidence="2 3" key="1">
    <citation type="submission" date="2023-01" db="EMBL/GenBank/DDBJ databases">
        <title>Analysis of 21 Apiospora genomes using comparative genomics revels a genus with tremendous synthesis potential of carbohydrate active enzymes and secondary metabolites.</title>
        <authorList>
            <person name="Sorensen T."/>
        </authorList>
    </citation>
    <scope>NUCLEOTIDE SEQUENCE [LARGE SCALE GENOMIC DNA]</scope>
    <source>
        <strain evidence="2 3">CBS 83171</strain>
    </source>
</reference>
<sequence length="138" mass="14833">MSPSKKDEGEPTLVNIDDLPPGQRGLPEPNDVMTTTLSELPGYKIVRTVGAVYGCSIDFKFTPFPSSSGLTRMVRCDALIPAFSGVYCHLVYSCTNEALSRIVAETRARGGNAIICMRHVPPSPYISITGTAAVVEKL</sequence>
<proteinExistence type="predicted"/>
<dbReference type="InterPro" id="IPR002765">
    <property type="entry name" value="UPF0145_YbjQ-like"/>
</dbReference>
<comment type="caution">
    <text evidence="2">The sequence shown here is derived from an EMBL/GenBank/DDBJ whole genome shotgun (WGS) entry which is preliminary data.</text>
</comment>
<name>A0ABR1WHA2_9PEZI</name>
<evidence type="ECO:0000313" key="3">
    <source>
        <dbReference type="Proteomes" id="UP001446871"/>
    </source>
</evidence>
<keyword evidence="3" id="KW-1185">Reference proteome</keyword>